<organism evidence="1 2">
    <name type="scientific">Papaver atlanticum</name>
    <dbReference type="NCBI Taxonomy" id="357466"/>
    <lineage>
        <taxon>Eukaryota</taxon>
        <taxon>Viridiplantae</taxon>
        <taxon>Streptophyta</taxon>
        <taxon>Embryophyta</taxon>
        <taxon>Tracheophyta</taxon>
        <taxon>Spermatophyta</taxon>
        <taxon>Magnoliopsida</taxon>
        <taxon>Ranunculales</taxon>
        <taxon>Papaveraceae</taxon>
        <taxon>Papaveroideae</taxon>
        <taxon>Papaver</taxon>
    </lineage>
</organism>
<keyword evidence="2" id="KW-1185">Reference proteome</keyword>
<proteinExistence type="predicted"/>
<feature type="non-terminal residue" evidence="1">
    <location>
        <position position="1"/>
    </location>
</feature>
<feature type="non-terminal residue" evidence="1">
    <location>
        <position position="86"/>
    </location>
</feature>
<reference evidence="1" key="1">
    <citation type="submission" date="2022-04" db="EMBL/GenBank/DDBJ databases">
        <title>A functionally conserved STORR gene fusion in Papaver species that diverged 16.8 million years ago.</title>
        <authorList>
            <person name="Catania T."/>
        </authorList>
    </citation>
    <scope>NUCLEOTIDE SEQUENCE</scope>
    <source>
        <strain evidence="1">S-188037</strain>
    </source>
</reference>
<dbReference type="Proteomes" id="UP001202328">
    <property type="component" value="Unassembled WGS sequence"/>
</dbReference>
<accession>A0AAD4XMQ2</accession>
<protein>
    <submittedName>
        <fullName evidence="1">Uncharacterized protein</fullName>
    </submittedName>
</protein>
<comment type="caution">
    <text evidence="1">The sequence shown here is derived from an EMBL/GenBank/DDBJ whole genome shotgun (WGS) entry which is preliminary data.</text>
</comment>
<name>A0AAD4XMQ2_9MAGN</name>
<gene>
    <name evidence="1" type="ORF">MKW98_031115</name>
</gene>
<dbReference type="AlphaFoldDB" id="A0AAD4XMQ2"/>
<evidence type="ECO:0000313" key="1">
    <source>
        <dbReference type="EMBL" id="KAI3924864.1"/>
    </source>
</evidence>
<sequence length="86" mass="9990">QNLQKQEKLYLLQKIFKSSPLVLFAVAEFLEHTNGFLSMVDSSEDTCHHSEFKKEHAVNVFADNLCLPDKLIRISTLRILSHYEQL</sequence>
<dbReference type="EMBL" id="JAJJMB010008256">
    <property type="protein sequence ID" value="KAI3924864.1"/>
    <property type="molecule type" value="Genomic_DNA"/>
</dbReference>
<evidence type="ECO:0000313" key="2">
    <source>
        <dbReference type="Proteomes" id="UP001202328"/>
    </source>
</evidence>